<feature type="domain" description="FecR protein" evidence="2">
    <location>
        <begin position="128"/>
        <end position="216"/>
    </location>
</feature>
<dbReference type="Pfam" id="PF16344">
    <property type="entry name" value="FecR_C"/>
    <property type="match status" value="1"/>
</dbReference>
<reference evidence="4 5" key="1">
    <citation type="submission" date="2018-03" db="EMBL/GenBank/DDBJ databases">
        <title>Genomic Encyclopedia of Archaeal and Bacterial Type Strains, Phase II (KMG-II): from individual species to whole genera.</title>
        <authorList>
            <person name="Goeker M."/>
        </authorList>
    </citation>
    <scope>NUCLEOTIDE SEQUENCE [LARGE SCALE GENOMIC DNA]</scope>
    <source>
        <strain evidence="4 5">DSM 100346</strain>
    </source>
</reference>
<evidence type="ECO:0000256" key="1">
    <source>
        <dbReference type="SAM" id="Phobius"/>
    </source>
</evidence>
<dbReference type="AlphaFoldDB" id="A0A316AXS9"/>
<evidence type="ECO:0000259" key="2">
    <source>
        <dbReference type="Pfam" id="PF04773"/>
    </source>
</evidence>
<dbReference type="Gene3D" id="3.55.50.30">
    <property type="match status" value="1"/>
</dbReference>
<dbReference type="InterPro" id="IPR032508">
    <property type="entry name" value="FecR_C"/>
</dbReference>
<dbReference type="InterPro" id="IPR012373">
    <property type="entry name" value="Ferrdict_sens_TM"/>
</dbReference>
<proteinExistence type="predicted"/>
<evidence type="ECO:0000313" key="4">
    <source>
        <dbReference type="EMBL" id="PWJ55017.1"/>
    </source>
</evidence>
<organism evidence="4 5">
    <name type="scientific">Dyadobacter jejuensis</name>
    <dbReference type="NCBI Taxonomy" id="1082580"/>
    <lineage>
        <taxon>Bacteria</taxon>
        <taxon>Pseudomonadati</taxon>
        <taxon>Bacteroidota</taxon>
        <taxon>Cytophagia</taxon>
        <taxon>Cytophagales</taxon>
        <taxon>Spirosomataceae</taxon>
        <taxon>Dyadobacter</taxon>
    </lineage>
</organism>
<dbReference type="OrthoDB" id="938823at2"/>
<dbReference type="Proteomes" id="UP000245880">
    <property type="component" value="Unassembled WGS sequence"/>
</dbReference>
<dbReference type="RefSeq" id="WP_109677394.1">
    <property type="nucleotide sequence ID" value="NZ_QGDT01000015.1"/>
</dbReference>
<accession>A0A316AXS9</accession>
<feature type="transmembrane region" description="Helical" evidence="1">
    <location>
        <begin position="80"/>
        <end position="98"/>
    </location>
</feature>
<dbReference type="EMBL" id="QGDT01000015">
    <property type="protein sequence ID" value="PWJ55017.1"/>
    <property type="molecule type" value="Genomic_DNA"/>
</dbReference>
<dbReference type="PANTHER" id="PTHR30273:SF2">
    <property type="entry name" value="PROTEIN FECR"/>
    <property type="match status" value="1"/>
</dbReference>
<keyword evidence="1" id="KW-0472">Membrane</keyword>
<comment type="caution">
    <text evidence="4">The sequence shown here is derived from an EMBL/GenBank/DDBJ whole genome shotgun (WGS) entry which is preliminary data.</text>
</comment>
<dbReference type="PANTHER" id="PTHR30273">
    <property type="entry name" value="PERIPLASMIC SIGNAL SENSOR AND SIGMA FACTOR ACTIVATOR FECR-RELATED"/>
    <property type="match status" value="1"/>
</dbReference>
<feature type="domain" description="Protein FecR C-terminal" evidence="3">
    <location>
        <begin position="273"/>
        <end position="341"/>
    </location>
</feature>
<dbReference type="GO" id="GO:0016989">
    <property type="term" value="F:sigma factor antagonist activity"/>
    <property type="evidence" value="ECO:0007669"/>
    <property type="project" value="TreeGrafter"/>
</dbReference>
<evidence type="ECO:0000313" key="5">
    <source>
        <dbReference type="Proteomes" id="UP000245880"/>
    </source>
</evidence>
<gene>
    <name evidence="4" type="ORF">CLV98_11536</name>
</gene>
<keyword evidence="5" id="KW-1185">Reference proteome</keyword>
<name>A0A316AXS9_9BACT</name>
<keyword evidence="1" id="KW-1133">Transmembrane helix</keyword>
<sequence length="349" mass="38827">MSIKWKEFVKLLERYQKGTLSSEEVKIMDVWYDSISREPTSHEEELSNIGQEIWTGIESGRDNELVSGKVGLLTPWWKGIYFRLAAACILLLIAVATFKNKVGKAPIIAGVNNEVIETLISNTNNGTSNKRILLSDGSLVELTPGSTLYFPQQFDTNQRIVFLRGDGYFEIAPNKSKPFFVHANNISTRVVGTSFTIKENTGNKSIEVSVLTGVVEVQENVNGRKSNSSKNKVVLTQNKKATYYERDNQLVKGLIEKPLVIADNGAKEEPVSFIYKEMSFRQILPALEKAYGVNIELTTQAIENCIVTADLSEDTTLFAQLDVLCAAINATYEVNDDTILIKGIGCNRK</sequence>
<protein>
    <submittedName>
        <fullName evidence="4">Uncharacterized protein DUF4974</fullName>
    </submittedName>
</protein>
<dbReference type="Gene3D" id="2.60.120.1440">
    <property type="match status" value="1"/>
</dbReference>
<evidence type="ECO:0000259" key="3">
    <source>
        <dbReference type="Pfam" id="PF16344"/>
    </source>
</evidence>
<keyword evidence="1" id="KW-0812">Transmembrane</keyword>
<dbReference type="Pfam" id="PF04773">
    <property type="entry name" value="FecR"/>
    <property type="match status" value="1"/>
</dbReference>
<dbReference type="InterPro" id="IPR006860">
    <property type="entry name" value="FecR"/>
</dbReference>